<dbReference type="CTD" id="66058181"/>
<keyword evidence="3" id="KW-1185">Reference proteome</keyword>
<gene>
    <name evidence="1 4 5" type="ORF">Bm1531</name>
    <name evidence="2" type="ORF">BM_BM1531</name>
    <name evidence="1" type="ORF">BM_Bm1531</name>
</gene>
<dbReference type="EMBL" id="CAAKNF010000050">
    <property type="protein sequence ID" value="VIP00300.1"/>
    <property type="molecule type" value="Genomic_DNA"/>
</dbReference>
<protein>
    <submittedName>
        <fullName evidence="1 4">Bm1531</fullName>
    </submittedName>
</protein>
<name>A0A0J9Y2Y1_BRUMA</name>
<evidence type="ECO:0000313" key="3">
    <source>
        <dbReference type="Proteomes" id="UP000006672"/>
    </source>
</evidence>
<dbReference type="KEGG" id="bmy:BM_BM1531"/>
<accession>A0A4E9FTV2</accession>
<dbReference type="AlphaFoldDB" id="A0A0J9Y2Y1"/>
<dbReference type="EMBL" id="LN857020">
    <property type="protein sequence ID" value="CDQ01276.1"/>
    <property type="molecule type" value="Genomic_DNA"/>
</dbReference>
<evidence type="ECO:0000313" key="5">
    <source>
        <dbReference type="WormBase" id="Bm1531"/>
    </source>
</evidence>
<reference evidence="1" key="2">
    <citation type="submission" date="2012-12" db="EMBL/GenBank/DDBJ databases">
        <authorList>
            <person name="Gao Y.W."/>
            <person name="Fan S.T."/>
            <person name="Sun H.T."/>
            <person name="Wang Z."/>
            <person name="Gao X.L."/>
            <person name="Li Y.G."/>
            <person name="Wang T.C."/>
            <person name="Zhang K."/>
            <person name="Xu W.W."/>
            <person name="Yu Z.J."/>
            <person name="Xia X.Z."/>
        </authorList>
    </citation>
    <scope>NUCLEOTIDE SEQUENCE</scope>
    <source>
        <strain evidence="1">FR3</strain>
    </source>
</reference>
<evidence type="ECO:0000313" key="4">
    <source>
        <dbReference type="WBParaSite" id="Bm1531.1"/>
    </source>
</evidence>
<dbReference type="Proteomes" id="UP000006672">
    <property type="component" value="Unassembled WGS sequence"/>
</dbReference>
<dbReference type="GeneID" id="66058181"/>
<dbReference type="WormBase" id="Bm1531">
    <property type="protein sequence ID" value="BM25159"/>
    <property type="gene ID" value="WBGene00221792"/>
</dbReference>
<accession>A0A0J9Y2Y1</accession>
<sequence length="38" mass="4812">MDYRKMMMEKFRKMVQLTQSNWIIDAKDYVKKRYAVQH</sequence>
<organism evidence="1">
    <name type="scientific">Brugia malayi</name>
    <name type="common">Filarial nematode worm</name>
    <dbReference type="NCBI Taxonomy" id="6279"/>
    <lineage>
        <taxon>Eukaryota</taxon>
        <taxon>Metazoa</taxon>
        <taxon>Ecdysozoa</taxon>
        <taxon>Nematoda</taxon>
        <taxon>Chromadorea</taxon>
        <taxon>Rhabditida</taxon>
        <taxon>Spirurina</taxon>
        <taxon>Spiruromorpha</taxon>
        <taxon>Filarioidea</taxon>
        <taxon>Onchocercidae</taxon>
        <taxon>Brugia</taxon>
    </lineage>
</organism>
<dbReference type="RefSeq" id="XP_042938925.1">
    <property type="nucleotide sequence ID" value="XM_043082991.1"/>
</dbReference>
<evidence type="ECO:0000313" key="1">
    <source>
        <dbReference type="EMBL" id="CDQ01276.1"/>
    </source>
</evidence>
<evidence type="ECO:0000313" key="2">
    <source>
        <dbReference type="EMBL" id="VIP00300.1"/>
    </source>
</evidence>
<reference evidence="1 3" key="1">
    <citation type="journal article" date="2007" name="Science">
        <title>Draft genome of the filarial nematode parasite Brugia malayi.</title>
        <authorList>
            <person name="Ghedin E."/>
            <person name="Wang S."/>
            <person name="Spiro D."/>
            <person name="Caler E."/>
            <person name="Zhao Q."/>
            <person name="Crabtree J."/>
            <person name="Allen J.E."/>
            <person name="Delcher A.L."/>
            <person name="Guiliano D.B."/>
            <person name="Miranda-Saavedra D."/>
            <person name="Angiuoli S.V."/>
            <person name="Creasy T."/>
            <person name="Amedeo P."/>
            <person name="Haas B."/>
            <person name="El-Sayed N.M."/>
            <person name="Wortman J.R."/>
            <person name="Feldblyum T."/>
            <person name="Tallon L."/>
            <person name="Schatz M."/>
            <person name="Shumway M."/>
            <person name="Koo H."/>
            <person name="Salzberg S.L."/>
            <person name="Schobel S."/>
            <person name="Pertea M."/>
            <person name="Pop M."/>
            <person name="White O."/>
            <person name="Barton G.J."/>
            <person name="Carlow C.K."/>
            <person name="Crawford M.J."/>
            <person name="Daub J."/>
            <person name="Dimmic M.W."/>
            <person name="Estes C.F."/>
            <person name="Foster J.M."/>
            <person name="Ganatra M."/>
            <person name="Gregory W.F."/>
            <person name="Johnson N.M."/>
            <person name="Jin J."/>
            <person name="Komuniecki R."/>
            <person name="Korf I."/>
            <person name="Kumar S."/>
            <person name="Laney S."/>
            <person name="Li B.W."/>
            <person name="Li W."/>
            <person name="Lindblom T.H."/>
            <person name="Lustigman S."/>
            <person name="Ma D."/>
            <person name="Maina C.V."/>
            <person name="Martin D.M."/>
            <person name="McCarter J.P."/>
            <person name="McReynolds L."/>
            <person name="Mitreva M."/>
            <person name="Nutman T.B."/>
            <person name="Parkinson J."/>
            <person name="Peregrin-Alvarez J.M."/>
            <person name="Poole C."/>
            <person name="Ren Q."/>
            <person name="Saunders L."/>
            <person name="Sluder A.E."/>
            <person name="Smith K."/>
            <person name="Stanke M."/>
            <person name="Unnasch T.R."/>
            <person name="Ware J."/>
            <person name="Wei A.D."/>
            <person name="Weil G."/>
            <person name="Williams D.J."/>
            <person name="Zhang Y."/>
            <person name="Williams S.A."/>
            <person name="Fraser-Liggett C."/>
            <person name="Slatko B."/>
            <person name="Blaxter M.L."/>
            <person name="Scott A.L."/>
        </authorList>
    </citation>
    <scope>NUCLEOTIDE SEQUENCE</scope>
    <source>
        <strain evidence="1 3">FR3</strain>
    </source>
</reference>
<proteinExistence type="predicted"/>
<dbReference type="WBParaSite" id="Bm1531.1">
    <property type="protein sequence ID" value="Bm1531.1"/>
    <property type="gene ID" value="WBGene00221792"/>
</dbReference>
<reference evidence="4" key="4">
    <citation type="submission" date="2019-12" db="UniProtKB">
        <authorList>
            <consortium name="WormBaseParasite"/>
        </authorList>
    </citation>
    <scope>IDENTIFICATION</scope>
</reference>
<reference evidence="2" key="3">
    <citation type="submission" date="2019-04" db="EMBL/GenBank/DDBJ databases">
        <authorList>
            <person name="Howe K."/>
            <person name="Paulini M."/>
            <person name="Williams G."/>
        </authorList>
    </citation>
    <scope>NUCLEOTIDE SEQUENCE [LARGE SCALE GENOMIC DNA]</scope>
    <source>
        <strain evidence="2">FR3</strain>
    </source>
</reference>